<feature type="region of interest" description="Disordered" evidence="1">
    <location>
        <begin position="1"/>
        <end position="22"/>
    </location>
</feature>
<evidence type="ECO:0000313" key="2">
    <source>
        <dbReference type="EMBL" id="CAH2324751.1"/>
    </source>
</evidence>
<organism evidence="2 3">
    <name type="scientific">Pelobates cultripes</name>
    <name type="common">Western spadefoot toad</name>
    <dbReference type="NCBI Taxonomy" id="61616"/>
    <lineage>
        <taxon>Eukaryota</taxon>
        <taxon>Metazoa</taxon>
        <taxon>Chordata</taxon>
        <taxon>Craniata</taxon>
        <taxon>Vertebrata</taxon>
        <taxon>Euteleostomi</taxon>
        <taxon>Amphibia</taxon>
        <taxon>Batrachia</taxon>
        <taxon>Anura</taxon>
        <taxon>Pelobatoidea</taxon>
        <taxon>Pelobatidae</taxon>
        <taxon>Pelobates</taxon>
    </lineage>
</organism>
<dbReference type="Proteomes" id="UP001295444">
    <property type="component" value="Chromosome 12"/>
</dbReference>
<dbReference type="AlphaFoldDB" id="A0AAD1TE41"/>
<reference evidence="2" key="1">
    <citation type="submission" date="2022-03" db="EMBL/GenBank/DDBJ databases">
        <authorList>
            <person name="Alioto T."/>
            <person name="Alioto T."/>
            <person name="Gomez Garrido J."/>
        </authorList>
    </citation>
    <scope>NUCLEOTIDE SEQUENCE</scope>
</reference>
<proteinExistence type="predicted"/>
<feature type="region of interest" description="Disordered" evidence="1">
    <location>
        <begin position="92"/>
        <end position="113"/>
    </location>
</feature>
<keyword evidence="3" id="KW-1185">Reference proteome</keyword>
<accession>A0AAD1TE41</accession>
<evidence type="ECO:0000313" key="3">
    <source>
        <dbReference type="Proteomes" id="UP001295444"/>
    </source>
</evidence>
<sequence>MGNKKKPYLSQDSAGPGSCKKAGELDKYFRDKVRVLTKDEIEVTPSSPCGSPPASPTGSEQSCPSGASNLKEILQILPWKEDLASMLAKLENSMQERLSSPQKSSRLDSELDT</sequence>
<dbReference type="EMBL" id="OW240923">
    <property type="protein sequence ID" value="CAH2324751.1"/>
    <property type="molecule type" value="Genomic_DNA"/>
</dbReference>
<name>A0AAD1TE41_PELCU</name>
<protein>
    <submittedName>
        <fullName evidence="2">Uncharacterized protein</fullName>
    </submittedName>
</protein>
<gene>
    <name evidence="2" type="ORF">PECUL_23A059121</name>
</gene>
<feature type="region of interest" description="Disordered" evidence="1">
    <location>
        <begin position="40"/>
        <end position="66"/>
    </location>
</feature>
<feature type="compositionally biased region" description="Polar residues" evidence="1">
    <location>
        <begin position="92"/>
        <end position="104"/>
    </location>
</feature>
<evidence type="ECO:0000256" key="1">
    <source>
        <dbReference type="SAM" id="MobiDB-lite"/>
    </source>
</evidence>